<name>A0A3F3Q0C8_9EURO</name>
<dbReference type="Proteomes" id="UP000253729">
    <property type="component" value="Unassembled WGS sequence"/>
</dbReference>
<sequence length="87" mass="9576">MVSQWHQQIFLLASYSVVSGLCAMKRKAGTLQGRVLLGSGDGMLNQSFLGLVGENNKWQGPRQIFLSFIPCYVSVLPFSAAREGKKK</sequence>
<evidence type="ECO:0000313" key="2">
    <source>
        <dbReference type="EMBL" id="RDH32535.1"/>
    </source>
</evidence>
<keyword evidence="3" id="KW-1185">Reference proteome</keyword>
<evidence type="ECO:0008006" key="4">
    <source>
        <dbReference type="Google" id="ProtNLM"/>
    </source>
</evidence>
<accession>A0A3F3Q0C8</accession>
<organism evidence="2 3">
    <name type="scientific">Aspergillus welwitschiae</name>
    <dbReference type="NCBI Taxonomy" id="1341132"/>
    <lineage>
        <taxon>Eukaryota</taxon>
        <taxon>Fungi</taxon>
        <taxon>Dikarya</taxon>
        <taxon>Ascomycota</taxon>
        <taxon>Pezizomycotina</taxon>
        <taxon>Eurotiomycetes</taxon>
        <taxon>Eurotiomycetidae</taxon>
        <taxon>Eurotiales</taxon>
        <taxon>Aspergillaceae</taxon>
        <taxon>Aspergillus</taxon>
        <taxon>Aspergillus subgen. Circumdati</taxon>
    </lineage>
</organism>
<dbReference type="GeneID" id="38134991"/>
<gene>
    <name evidence="2" type="ORF">BDQ94DRAFT_145397</name>
</gene>
<protein>
    <recommendedName>
        <fullName evidence="4">Secreted protein</fullName>
    </recommendedName>
</protein>
<evidence type="ECO:0000256" key="1">
    <source>
        <dbReference type="SAM" id="SignalP"/>
    </source>
</evidence>
<dbReference type="RefSeq" id="XP_026625557.1">
    <property type="nucleotide sequence ID" value="XM_026766635.1"/>
</dbReference>
<dbReference type="AlphaFoldDB" id="A0A3F3Q0C8"/>
<feature type="chain" id="PRO_5017764879" description="Secreted protein" evidence="1">
    <location>
        <begin position="21"/>
        <end position="87"/>
    </location>
</feature>
<evidence type="ECO:0000313" key="3">
    <source>
        <dbReference type="Proteomes" id="UP000253729"/>
    </source>
</evidence>
<feature type="signal peptide" evidence="1">
    <location>
        <begin position="1"/>
        <end position="20"/>
    </location>
</feature>
<dbReference type="EMBL" id="KZ852050">
    <property type="protein sequence ID" value="RDH32535.1"/>
    <property type="molecule type" value="Genomic_DNA"/>
</dbReference>
<proteinExistence type="predicted"/>
<reference evidence="2 3" key="1">
    <citation type="submission" date="2018-07" db="EMBL/GenBank/DDBJ databases">
        <title>The genomes of Aspergillus section Nigri reveals drivers in fungal speciation.</title>
        <authorList>
            <consortium name="DOE Joint Genome Institute"/>
            <person name="Vesth T.C."/>
            <person name="Nybo J."/>
            <person name="Theobald S."/>
            <person name="Brandl J."/>
            <person name="Frisvad J.C."/>
            <person name="Nielsen K.F."/>
            <person name="Lyhne E.K."/>
            <person name="Kogle M.E."/>
            <person name="Kuo A."/>
            <person name="Riley R."/>
            <person name="Clum A."/>
            <person name="Nolan M."/>
            <person name="Lipzen A."/>
            <person name="Salamov A."/>
            <person name="Henrissat B."/>
            <person name="Wiebenga A."/>
            <person name="De vries R.P."/>
            <person name="Grigoriev I.V."/>
            <person name="Mortensen U.H."/>
            <person name="Andersen M.R."/>
            <person name="Baker S.E."/>
        </authorList>
    </citation>
    <scope>NUCLEOTIDE SEQUENCE [LARGE SCALE GENOMIC DNA]</scope>
    <source>
        <strain evidence="2 3">CBS 139.54b</strain>
    </source>
</reference>
<keyword evidence="1" id="KW-0732">Signal</keyword>